<name>A0A6N4W9W7_9MYCO</name>
<dbReference type="InterPro" id="IPR019639">
    <property type="entry name" value="DUF2505"/>
</dbReference>
<dbReference type="EMBL" id="AP022620">
    <property type="protein sequence ID" value="BBZ76977.1"/>
    <property type="molecule type" value="Genomic_DNA"/>
</dbReference>
<sequence>MAHSLDVVADSVARVEQIHEAFGREDYWLARLAGDGNATLESLRVDGDGTVAVRLTQRIIGLTGLMAKVVPGELQLSYSETWTPGGDGTVRGAVDVSAAGGLGSSLADNLLTPVGTGSQLRAVVKVKVKVPLLGGQLEKTIGSSLAGSIPSVLAFTTDWIAQHC</sequence>
<organism evidence="1 2">
    <name type="scientific">Mycolicibacterium anyangense</name>
    <dbReference type="NCBI Taxonomy" id="1431246"/>
    <lineage>
        <taxon>Bacteria</taxon>
        <taxon>Bacillati</taxon>
        <taxon>Actinomycetota</taxon>
        <taxon>Actinomycetes</taxon>
        <taxon>Mycobacteriales</taxon>
        <taxon>Mycobacteriaceae</taxon>
        <taxon>Mycolicibacterium</taxon>
    </lineage>
</organism>
<dbReference type="Pfam" id="PF10698">
    <property type="entry name" value="DUF2505"/>
    <property type="match status" value="1"/>
</dbReference>
<dbReference type="AlphaFoldDB" id="A0A6N4W9W7"/>
<dbReference type="RefSeq" id="WP_163804363.1">
    <property type="nucleotide sequence ID" value="NZ_AP022620.1"/>
</dbReference>
<proteinExistence type="predicted"/>
<evidence type="ECO:0008006" key="3">
    <source>
        <dbReference type="Google" id="ProtNLM"/>
    </source>
</evidence>
<protein>
    <recommendedName>
        <fullName evidence="3">DUF2505 domain-containing protein</fullName>
    </recommendedName>
</protein>
<gene>
    <name evidence="1" type="ORF">MANY_23140</name>
</gene>
<keyword evidence="2" id="KW-1185">Reference proteome</keyword>
<accession>A0A6N4W9W7</accession>
<dbReference type="Proteomes" id="UP000467249">
    <property type="component" value="Chromosome"/>
</dbReference>
<evidence type="ECO:0000313" key="1">
    <source>
        <dbReference type="EMBL" id="BBZ76977.1"/>
    </source>
</evidence>
<dbReference type="KEGG" id="many:MANY_23140"/>
<evidence type="ECO:0000313" key="2">
    <source>
        <dbReference type="Proteomes" id="UP000467249"/>
    </source>
</evidence>
<reference evidence="1 2" key="1">
    <citation type="journal article" date="2019" name="Emerg. Microbes Infect.">
        <title>Comprehensive subspecies identification of 175 nontuberculous mycobacteria species based on 7547 genomic profiles.</title>
        <authorList>
            <person name="Matsumoto Y."/>
            <person name="Kinjo T."/>
            <person name="Motooka D."/>
            <person name="Nabeya D."/>
            <person name="Jung N."/>
            <person name="Uechi K."/>
            <person name="Horii T."/>
            <person name="Iida T."/>
            <person name="Fujita J."/>
            <person name="Nakamura S."/>
        </authorList>
    </citation>
    <scope>NUCLEOTIDE SEQUENCE [LARGE SCALE GENOMIC DNA]</scope>
    <source>
        <strain evidence="1 2">JCM 30275</strain>
    </source>
</reference>